<dbReference type="AlphaFoldDB" id="A0A1Y1QDS7"/>
<evidence type="ECO:0000256" key="1">
    <source>
        <dbReference type="HAMAP-Rule" id="MF_00386"/>
    </source>
</evidence>
<dbReference type="GO" id="GO:0005886">
    <property type="term" value="C:plasma membrane"/>
    <property type="evidence" value="ECO:0007669"/>
    <property type="project" value="UniProtKB-SubCell"/>
</dbReference>
<accession>A0A1Y1QDS7</accession>
<gene>
    <name evidence="2" type="ORF">BWK73_39730</name>
</gene>
<organism evidence="2 3">
    <name type="scientific">Thiothrix lacustris</name>
    <dbReference type="NCBI Taxonomy" id="525917"/>
    <lineage>
        <taxon>Bacteria</taxon>
        <taxon>Pseudomonadati</taxon>
        <taxon>Pseudomonadota</taxon>
        <taxon>Gammaproteobacteria</taxon>
        <taxon>Thiotrichales</taxon>
        <taxon>Thiotrichaceae</taxon>
        <taxon>Thiothrix</taxon>
    </lineage>
</organism>
<dbReference type="PANTHER" id="PTHR33383">
    <property type="entry name" value="MEMBRANE PROTEIN INSERTION EFFICIENCY FACTOR-RELATED"/>
    <property type="match status" value="1"/>
</dbReference>
<dbReference type="InterPro" id="IPR002696">
    <property type="entry name" value="Membr_insert_effic_factor_YidD"/>
</dbReference>
<reference evidence="2 3" key="1">
    <citation type="submission" date="2017-01" db="EMBL/GenBank/DDBJ databases">
        <title>Novel large sulfur bacteria in the metagenomes of groundwater-fed chemosynthetic microbial mats in the Lake Huron basin.</title>
        <authorList>
            <person name="Sharrar A.M."/>
            <person name="Flood B.E."/>
            <person name="Bailey J.V."/>
            <person name="Jones D.S."/>
            <person name="Biddanda B."/>
            <person name="Ruberg S.A."/>
            <person name="Marcus D.N."/>
            <person name="Dick G.J."/>
        </authorList>
    </citation>
    <scope>NUCLEOTIDE SEQUENCE [LARGE SCALE GENOMIC DNA]</scope>
    <source>
        <strain evidence="2">A8</strain>
    </source>
</reference>
<dbReference type="HAMAP" id="MF_00386">
    <property type="entry name" value="UPF0161_YidD"/>
    <property type="match status" value="1"/>
</dbReference>
<dbReference type="EMBL" id="MTEJ01000412">
    <property type="protein sequence ID" value="OQX03371.1"/>
    <property type="molecule type" value="Genomic_DNA"/>
</dbReference>
<dbReference type="Pfam" id="PF01809">
    <property type="entry name" value="YidD"/>
    <property type="match status" value="1"/>
</dbReference>
<keyword evidence="1" id="KW-1003">Cell membrane</keyword>
<dbReference type="Proteomes" id="UP000192491">
    <property type="component" value="Unassembled WGS sequence"/>
</dbReference>
<comment type="subcellular location">
    <subcellularLocation>
        <location evidence="1">Cell membrane</location>
        <topology evidence="1">Peripheral membrane protein</topology>
        <orientation evidence="1">Cytoplasmic side</orientation>
    </subcellularLocation>
</comment>
<comment type="function">
    <text evidence="1">Could be involved in insertion of integral membrane proteins into the membrane.</text>
</comment>
<dbReference type="SMART" id="SM01234">
    <property type="entry name" value="Haemolytic"/>
    <property type="match status" value="1"/>
</dbReference>
<evidence type="ECO:0000313" key="2">
    <source>
        <dbReference type="EMBL" id="OQX03371.1"/>
    </source>
</evidence>
<keyword evidence="1" id="KW-0472">Membrane</keyword>
<dbReference type="PANTHER" id="PTHR33383:SF1">
    <property type="entry name" value="MEMBRANE PROTEIN INSERTION EFFICIENCY FACTOR-RELATED"/>
    <property type="match status" value="1"/>
</dbReference>
<protein>
    <recommendedName>
        <fullName evidence="1">Putative membrane protein insertion efficiency factor</fullName>
    </recommendedName>
</protein>
<sequence length="85" mass="9724">MKYLLIAIIRFYQLAISPMLGSNCRFYPTCSHYAKQAIEQHGALNGTWLAVRRIGRCNPWHEGGVDLVPEPHRANCQCKTHDDKL</sequence>
<proteinExistence type="inferred from homology"/>
<comment type="similarity">
    <text evidence="1">Belongs to the UPF0161 family.</text>
</comment>
<comment type="caution">
    <text evidence="2">The sequence shown here is derived from an EMBL/GenBank/DDBJ whole genome shotgun (WGS) entry which is preliminary data.</text>
</comment>
<dbReference type="NCBIfam" id="TIGR00278">
    <property type="entry name" value="membrane protein insertion efficiency factor YidD"/>
    <property type="match status" value="1"/>
</dbReference>
<evidence type="ECO:0000313" key="3">
    <source>
        <dbReference type="Proteomes" id="UP000192491"/>
    </source>
</evidence>
<name>A0A1Y1QDS7_9GAMM</name>